<dbReference type="KEGG" id="lpav:PLANPX_1783"/>
<proteinExistence type="predicted"/>
<dbReference type="Proteomes" id="UP000326837">
    <property type="component" value="Chromosome"/>
</dbReference>
<evidence type="ECO:0000313" key="2">
    <source>
        <dbReference type="Proteomes" id="UP000326837"/>
    </source>
</evidence>
<protein>
    <submittedName>
        <fullName evidence="1">Uncharacterized protein</fullName>
    </submittedName>
</protein>
<accession>A0A5K7XBE8</accession>
<organism evidence="1 2">
    <name type="scientific">Lacipirellula parvula</name>
    <dbReference type="NCBI Taxonomy" id="2650471"/>
    <lineage>
        <taxon>Bacteria</taxon>
        <taxon>Pseudomonadati</taxon>
        <taxon>Planctomycetota</taxon>
        <taxon>Planctomycetia</taxon>
        <taxon>Pirellulales</taxon>
        <taxon>Lacipirellulaceae</taxon>
        <taxon>Lacipirellula</taxon>
    </lineage>
</organism>
<gene>
    <name evidence="1" type="ORF">PLANPX_1783</name>
</gene>
<dbReference type="EMBL" id="AP021861">
    <property type="protein sequence ID" value="BBO32171.1"/>
    <property type="molecule type" value="Genomic_DNA"/>
</dbReference>
<evidence type="ECO:0000313" key="1">
    <source>
        <dbReference type="EMBL" id="BBO32171.1"/>
    </source>
</evidence>
<keyword evidence="2" id="KW-1185">Reference proteome</keyword>
<dbReference type="AlphaFoldDB" id="A0A5K7XBE8"/>
<name>A0A5K7XBE8_9BACT</name>
<sequence length="54" mass="6128">MVGSCWQICRQRLAKLAAFSAFDVPFRFVSRLRPWTAFPTIVAASVVLARRRSS</sequence>
<reference evidence="2" key="1">
    <citation type="submission" date="2019-10" db="EMBL/GenBank/DDBJ databases">
        <title>Lacipirellula parvula gen. nov., sp. nov., representing a lineage of planctomycetes widespread in freshwater anoxic habitats, and description of the family Lacipirellulaceae.</title>
        <authorList>
            <person name="Dedysh S.N."/>
            <person name="Kulichevskaya I.S."/>
            <person name="Beletsky A.V."/>
            <person name="Rakitin A.L."/>
            <person name="Mardanov A.V."/>
            <person name="Ivanova A.A."/>
            <person name="Saltykova V.X."/>
            <person name="Rijpstra W.I.C."/>
            <person name="Sinninghe Damste J.S."/>
            <person name="Ravin N.V."/>
        </authorList>
    </citation>
    <scope>NUCLEOTIDE SEQUENCE [LARGE SCALE GENOMIC DNA]</scope>
    <source>
        <strain evidence="2">PX69</strain>
    </source>
</reference>